<dbReference type="OrthoDB" id="1301943at2759"/>
<dbReference type="EMBL" id="JACXVP010000010">
    <property type="protein sequence ID" value="KAG5579634.1"/>
    <property type="molecule type" value="Genomic_DNA"/>
</dbReference>
<evidence type="ECO:0000313" key="2">
    <source>
        <dbReference type="Proteomes" id="UP000824120"/>
    </source>
</evidence>
<gene>
    <name evidence="1" type="ORF">H5410_050261</name>
</gene>
<protein>
    <submittedName>
        <fullName evidence="1">Uncharacterized protein</fullName>
    </submittedName>
</protein>
<accession>A0A9J5WV14</accession>
<sequence>MTKVPKLDFLNKFKEANFFETEDHVKIVVLYFISTFLTGQYVNFPWGNECFWLTLKACSCRLGKNPTSFKFSQFHLALQIWFYECCHPFDNTIVSSHPTGSGLKHVFAGEEDECGPSEYCCTYDYVATFSS</sequence>
<dbReference type="PANTHER" id="PTHR48449">
    <property type="entry name" value="DUF1985 DOMAIN-CONTAINING PROTEIN"/>
    <property type="match status" value="1"/>
</dbReference>
<keyword evidence="2" id="KW-1185">Reference proteome</keyword>
<evidence type="ECO:0000313" key="1">
    <source>
        <dbReference type="EMBL" id="KAG5579634.1"/>
    </source>
</evidence>
<reference evidence="1 2" key="1">
    <citation type="submission" date="2020-09" db="EMBL/GenBank/DDBJ databases">
        <title>De no assembly of potato wild relative species, Solanum commersonii.</title>
        <authorList>
            <person name="Cho K."/>
        </authorList>
    </citation>
    <scope>NUCLEOTIDE SEQUENCE [LARGE SCALE GENOMIC DNA]</scope>
    <source>
        <strain evidence="1">LZ3.2</strain>
        <tissue evidence="1">Leaf</tissue>
    </source>
</reference>
<proteinExistence type="predicted"/>
<dbReference type="Proteomes" id="UP000824120">
    <property type="component" value="Chromosome 10"/>
</dbReference>
<dbReference type="AlphaFoldDB" id="A0A9J5WV14"/>
<name>A0A9J5WV14_SOLCO</name>
<organism evidence="1 2">
    <name type="scientific">Solanum commersonii</name>
    <name type="common">Commerson's wild potato</name>
    <name type="synonym">Commerson's nightshade</name>
    <dbReference type="NCBI Taxonomy" id="4109"/>
    <lineage>
        <taxon>Eukaryota</taxon>
        <taxon>Viridiplantae</taxon>
        <taxon>Streptophyta</taxon>
        <taxon>Embryophyta</taxon>
        <taxon>Tracheophyta</taxon>
        <taxon>Spermatophyta</taxon>
        <taxon>Magnoliopsida</taxon>
        <taxon>eudicotyledons</taxon>
        <taxon>Gunneridae</taxon>
        <taxon>Pentapetalae</taxon>
        <taxon>asterids</taxon>
        <taxon>lamiids</taxon>
        <taxon>Solanales</taxon>
        <taxon>Solanaceae</taxon>
        <taxon>Solanoideae</taxon>
        <taxon>Solaneae</taxon>
        <taxon>Solanum</taxon>
    </lineage>
</organism>
<comment type="caution">
    <text evidence="1">The sequence shown here is derived from an EMBL/GenBank/DDBJ whole genome shotgun (WGS) entry which is preliminary data.</text>
</comment>
<dbReference type="PANTHER" id="PTHR48449:SF1">
    <property type="entry name" value="DUF1985 DOMAIN-CONTAINING PROTEIN"/>
    <property type="match status" value="1"/>
</dbReference>